<name>A0A914CWE3_9BILA</name>
<evidence type="ECO:0000313" key="2">
    <source>
        <dbReference type="WBParaSite" id="ACRNAN_scaffold1491.g15723.t1"/>
    </source>
</evidence>
<accession>A0A914CWE3</accession>
<dbReference type="AlphaFoldDB" id="A0A914CWE3"/>
<protein>
    <submittedName>
        <fullName evidence="2">Uncharacterized protein</fullName>
    </submittedName>
</protein>
<dbReference type="PANTHER" id="PTHR22898">
    <property type="entry name" value="UNCHARACTERIZED GLYCOSOL TRANSFERASE-RELATED"/>
    <property type="match status" value="1"/>
</dbReference>
<sequence>MTRGEDHCFGTHYCNSIIISAGGSTFAWWIGYLKKLDGPVFYNTMITKPSSDDNLYFNKKKFDYDGYPREWIRLALNYGSIVEDSKWFFEGMALQ</sequence>
<evidence type="ECO:0000313" key="1">
    <source>
        <dbReference type="Proteomes" id="UP000887540"/>
    </source>
</evidence>
<dbReference type="WBParaSite" id="ACRNAN_scaffold1491.g15723.t1">
    <property type="protein sequence ID" value="ACRNAN_scaffold1491.g15723.t1"/>
    <property type="gene ID" value="ACRNAN_scaffold1491.g15723"/>
</dbReference>
<dbReference type="Proteomes" id="UP000887540">
    <property type="component" value="Unplaced"/>
</dbReference>
<keyword evidence="1" id="KW-1185">Reference proteome</keyword>
<reference evidence="2" key="1">
    <citation type="submission" date="2022-11" db="UniProtKB">
        <authorList>
            <consortium name="WormBaseParasite"/>
        </authorList>
    </citation>
    <scope>IDENTIFICATION</scope>
</reference>
<dbReference type="InterPro" id="IPR052501">
    <property type="entry name" value="Alpha-1-2_FucT"/>
</dbReference>
<dbReference type="PANTHER" id="PTHR22898:SF3">
    <property type="entry name" value="ALPHA-1,2-FUCOSYLTRANSFERASE-RELATED"/>
    <property type="match status" value="1"/>
</dbReference>
<organism evidence="1 2">
    <name type="scientific">Acrobeloides nanus</name>
    <dbReference type="NCBI Taxonomy" id="290746"/>
    <lineage>
        <taxon>Eukaryota</taxon>
        <taxon>Metazoa</taxon>
        <taxon>Ecdysozoa</taxon>
        <taxon>Nematoda</taxon>
        <taxon>Chromadorea</taxon>
        <taxon>Rhabditida</taxon>
        <taxon>Tylenchina</taxon>
        <taxon>Cephalobomorpha</taxon>
        <taxon>Cephaloboidea</taxon>
        <taxon>Cephalobidae</taxon>
        <taxon>Acrobeloides</taxon>
    </lineage>
</organism>
<proteinExistence type="predicted"/>